<reference evidence="2 3" key="1">
    <citation type="journal article" date="2011" name="Nature">
        <title>Genome sequencing reveals insights into physiology and longevity of the naked mole rat.</title>
        <authorList>
            <person name="Kim E.B."/>
            <person name="Fang X."/>
            <person name="Fushan A.A."/>
            <person name="Huang Z."/>
            <person name="Lobanov A.V."/>
            <person name="Han L."/>
            <person name="Marino S.M."/>
            <person name="Sun X."/>
            <person name="Turanov A.A."/>
            <person name="Yang P."/>
            <person name="Yim S.H."/>
            <person name="Zhao X."/>
            <person name="Kasaikina M.V."/>
            <person name="Stoletzki N."/>
            <person name="Peng C."/>
            <person name="Polak P."/>
            <person name="Xiong Z."/>
            <person name="Kiezun A."/>
            <person name="Zhu Y."/>
            <person name="Chen Y."/>
            <person name="Kryukov G.V."/>
            <person name="Zhang Q."/>
            <person name="Peshkin L."/>
            <person name="Yang L."/>
            <person name="Bronson R.T."/>
            <person name="Buffenstein R."/>
            <person name="Wang B."/>
            <person name="Han C."/>
            <person name="Li Q."/>
            <person name="Chen L."/>
            <person name="Zhao W."/>
            <person name="Sunyaev S.R."/>
            <person name="Park T.J."/>
            <person name="Zhang G."/>
            <person name="Wang J."/>
            <person name="Gladyshev V.N."/>
        </authorList>
    </citation>
    <scope>NUCLEOTIDE SEQUENCE [LARGE SCALE GENOMIC DNA]</scope>
</reference>
<sequence>MPLVKKKKDHSIPCEELLESEPMLWARQAEKSPSPGKQALDHSESFSGEKKKKRKSLPLAMSHFPDSGQGEEPTRIDKKLKKIQGKMAFILLHPGPLAGDVLYGFTVGKETMEQVTLGRKQKQGSLREHSGKVKKEKKVTRWETPFYGTQSSPGP</sequence>
<evidence type="ECO:0000256" key="1">
    <source>
        <dbReference type="SAM" id="MobiDB-lite"/>
    </source>
</evidence>
<feature type="compositionally biased region" description="Basic and acidic residues" evidence="1">
    <location>
        <begin position="39"/>
        <end position="49"/>
    </location>
</feature>
<gene>
    <name evidence="2" type="ORF">GW7_12551</name>
</gene>
<organism evidence="2 3">
    <name type="scientific">Heterocephalus glaber</name>
    <name type="common">Naked mole rat</name>
    <dbReference type="NCBI Taxonomy" id="10181"/>
    <lineage>
        <taxon>Eukaryota</taxon>
        <taxon>Metazoa</taxon>
        <taxon>Chordata</taxon>
        <taxon>Craniata</taxon>
        <taxon>Vertebrata</taxon>
        <taxon>Euteleostomi</taxon>
        <taxon>Mammalia</taxon>
        <taxon>Eutheria</taxon>
        <taxon>Euarchontoglires</taxon>
        <taxon>Glires</taxon>
        <taxon>Rodentia</taxon>
        <taxon>Hystricomorpha</taxon>
        <taxon>Bathyergidae</taxon>
        <taxon>Heterocephalus</taxon>
    </lineage>
</organism>
<accession>G5C4A7</accession>
<dbReference type="AlphaFoldDB" id="G5C4A7"/>
<evidence type="ECO:0000313" key="2">
    <source>
        <dbReference type="EMBL" id="EHB16368.1"/>
    </source>
</evidence>
<dbReference type="Proteomes" id="UP000006813">
    <property type="component" value="Unassembled WGS sequence"/>
</dbReference>
<dbReference type="InParanoid" id="G5C4A7"/>
<name>G5C4A7_HETGA</name>
<dbReference type="EMBL" id="JH173290">
    <property type="protein sequence ID" value="EHB16368.1"/>
    <property type="molecule type" value="Genomic_DNA"/>
</dbReference>
<feature type="region of interest" description="Disordered" evidence="1">
    <location>
        <begin position="25"/>
        <end position="74"/>
    </location>
</feature>
<proteinExistence type="predicted"/>
<dbReference type="STRING" id="10181.G5C4A7"/>
<evidence type="ECO:0000313" key="3">
    <source>
        <dbReference type="Proteomes" id="UP000006813"/>
    </source>
</evidence>
<feature type="region of interest" description="Disordered" evidence="1">
    <location>
        <begin position="118"/>
        <end position="155"/>
    </location>
</feature>
<protein>
    <submittedName>
        <fullName evidence="2">Uncharacterized protein</fullName>
    </submittedName>
</protein>